<name>A0ABV7HAV0_9GAMM</name>
<dbReference type="CDD" id="cd18808">
    <property type="entry name" value="SF1_C_Upf1"/>
    <property type="match status" value="1"/>
</dbReference>
<dbReference type="Proteomes" id="UP001595476">
    <property type="component" value="Unassembled WGS sequence"/>
</dbReference>
<dbReference type="Gene3D" id="3.40.960.10">
    <property type="entry name" value="VSR Endonuclease"/>
    <property type="match status" value="1"/>
</dbReference>
<feature type="domain" description="DNA2/NAM7 helicase helicase" evidence="1">
    <location>
        <begin position="333"/>
        <end position="404"/>
    </location>
</feature>
<dbReference type="InterPro" id="IPR041679">
    <property type="entry name" value="DNA2/NAM7-like_C"/>
</dbReference>
<dbReference type="InterPro" id="IPR025103">
    <property type="entry name" value="DUF4011"/>
</dbReference>
<dbReference type="SUPFAM" id="SSF52540">
    <property type="entry name" value="P-loop containing nucleoside triphosphate hydrolases"/>
    <property type="match status" value="1"/>
</dbReference>
<dbReference type="PANTHER" id="PTHR10887">
    <property type="entry name" value="DNA2/NAM7 HELICASE FAMILY"/>
    <property type="match status" value="1"/>
</dbReference>
<evidence type="ECO:0000313" key="4">
    <source>
        <dbReference type="EMBL" id="MFC3151054.1"/>
    </source>
</evidence>
<dbReference type="Pfam" id="PF13086">
    <property type="entry name" value="AAA_11"/>
    <property type="match status" value="2"/>
</dbReference>
<dbReference type="InterPro" id="IPR047187">
    <property type="entry name" value="SF1_C_Upf1"/>
</dbReference>
<evidence type="ECO:0000259" key="2">
    <source>
        <dbReference type="Pfam" id="PF13087"/>
    </source>
</evidence>
<comment type="caution">
    <text evidence="4">The sequence shown here is derived from an EMBL/GenBank/DDBJ whole genome shotgun (WGS) entry which is preliminary data.</text>
</comment>
<dbReference type="InterPro" id="IPR027417">
    <property type="entry name" value="P-loop_NTPase"/>
</dbReference>
<evidence type="ECO:0000313" key="5">
    <source>
        <dbReference type="Proteomes" id="UP001595476"/>
    </source>
</evidence>
<dbReference type="Pfam" id="PF13087">
    <property type="entry name" value="AAA_12"/>
    <property type="match status" value="1"/>
</dbReference>
<dbReference type="InterPro" id="IPR011335">
    <property type="entry name" value="Restrct_endonuc-II-like"/>
</dbReference>
<dbReference type="SUPFAM" id="SSF52980">
    <property type="entry name" value="Restriction endonuclease-like"/>
    <property type="match status" value="1"/>
</dbReference>
<reference evidence="5" key="1">
    <citation type="journal article" date="2019" name="Int. J. Syst. Evol. Microbiol.">
        <title>The Global Catalogue of Microorganisms (GCM) 10K type strain sequencing project: providing services to taxonomists for standard genome sequencing and annotation.</title>
        <authorList>
            <consortium name="The Broad Institute Genomics Platform"/>
            <consortium name="The Broad Institute Genome Sequencing Center for Infectious Disease"/>
            <person name="Wu L."/>
            <person name="Ma J."/>
        </authorList>
    </citation>
    <scope>NUCLEOTIDE SEQUENCE [LARGE SCALE GENOMIC DNA]</scope>
    <source>
        <strain evidence="5">KCTC 52438</strain>
    </source>
</reference>
<evidence type="ECO:0000259" key="1">
    <source>
        <dbReference type="Pfam" id="PF13086"/>
    </source>
</evidence>
<dbReference type="PANTHER" id="PTHR10887:SF530">
    <property type="entry name" value="SUPERFAMILY I DNA HELICASES"/>
    <property type="match status" value="1"/>
</dbReference>
<evidence type="ECO:0000259" key="3">
    <source>
        <dbReference type="Pfam" id="PF18741"/>
    </source>
</evidence>
<dbReference type="Pfam" id="PF13195">
    <property type="entry name" value="DUF4011"/>
    <property type="match status" value="1"/>
</dbReference>
<dbReference type="NCBIfam" id="NF042953">
    <property type="entry name" value="Hhe_antiphage"/>
    <property type="match status" value="1"/>
</dbReference>
<dbReference type="Pfam" id="PF18741">
    <property type="entry name" value="MTES_1575"/>
    <property type="match status" value="1"/>
</dbReference>
<dbReference type="InterPro" id="IPR049468">
    <property type="entry name" value="Restrct_endonuc-II-like_dom"/>
</dbReference>
<dbReference type="EMBL" id="JBHRSZ010000004">
    <property type="protein sequence ID" value="MFC3151054.1"/>
    <property type="molecule type" value="Genomic_DNA"/>
</dbReference>
<feature type="domain" description="DNA2/NAM7 helicase helicase" evidence="1">
    <location>
        <begin position="1293"/>
        <end position="1333"/>
    </location>
</feature>
<dbReference type="RefSeq" id="WP_386721531.1">
    <property type="nucleotide sequence ID" value="NZ_JBHRSZ010000004.1"/>
</dbReference>
<dbReference type="Gene3D" id="3.40.50.300">
    <property type="entry name" value="P-loop containing nucleotide triphosphate hydrolases"/>
    <property type="match status" value="3"/>
</dbReference>
<accession>A0ABV7HAV0</accession>
<dbReference type="InterPro" id="IPR045055">
    <property type="entry name" value="DNA2/NAM7-like"/>
</dbReference>
<gene>
    <name evidence="4" type="primary">hhe</name>
    <name evidence="4" type="ORF">ACFOEK_08445</name>
</gene>
<protein>
    <submittedName>
        <fullName evidence="4">DUF4011 domain-containing anti-phage protein Hhe</fullName>
    </submittedName>
</protein>
<feature type="domain" description="Restriction endonuclease type II-like" evidence="3">
    <location>
        <begin position="1599"/>
        <end position="1696"/>
    </location>
</feature>
<organism evidence="4 5">
    <name type="scientific">Litoribrevibacter euphylliae</name>
    <dbReference type="NCBI Taxonomy" id="1834034"/>
    <lineage>
        <taxon>Bacteria</taxon>
        <taxon>Pseudomonadati</taxon>
        <taxon>Pseudomonadota</taxon>
        <taxon>Gammaproteobacteria</taxon>
        <taxon>Oceanospirillales</taxon>
        <taxon>Oceanospirillaceae</taxon>
        <taxon>Litoribrevibacter</taxon>
    </lineage>
</organism>
<feature type="domain" description="DNA2/NAM7 helicase-like C-terminal" evidence="2">
    <location>
        <begin position="1357"/>
        <end position="1551"/>
    </location>
</feature>
<proteinExistence type="predicted"/>
<keyword evidence="5" id="KW-1185">Reference proteome</keyword>
<dbReference type="InterPro" id="IPR041677">
    <property type="entry name" value="DNA2/NAM7_AAA_11"/>
</dbReference>
<sequence length="1837" mass="208605">MRKKLLDTSGGRSRLLNLNQDRKGFVRIIDELPDQLAMELLANKSFNMVSVPEPTEKELISHGYLKWDEENQKYAQLKPQPKAREWAKLIGINTNYELPKPTSEVADDKHQDTQIQTGLFDAELANSMKKLAQESKTAIEETGNNILFLSLGFLEWADVAGSNSRLAPLFMIPVSIEKELIRKVATYRIKYTGEDIIFNLTLREKLVRDFGIALPDIRDENDEDRLLSPEEYFREVEALLALKSGDSNIRNWKVRRFGTLATLSLGKLLMYQDLDPARWPEGDENLVNHEFIQNFFSEQSKAGGSYSGFGEKNYVLDDVLNLHDHFPMVEDADSSQMSALIDILKGQSMVVEGPPGTGKSQTITNLIAAAISQGKSVLFVAEKQAALDVVKRRMDKTGLGDFCLDLHSDKAQKRLVLDSFNERIVMEDRHEFSQSDYDRQVNHYERNRKTLQNYCLLVNKSWKDTGFTIHEILTAATRYANEVAPLEYHQVELDGVSDNNFSITILDDQLEKLKTFCGYLDLVSQQLPNTGVWESHPWYGVNNKQITAVEEKKIQYQLEEWSISLKEHLTCLTDISKQFGLLISEQDDLSTLDKWSSQLAEIKPVTDREYLPAFAKIEPEQIESLEALLGNLKQLSQSYRELLPVFNQSLLSGLSENVVIQRAAKGLRDLGLAEDTKFDQLALSIQKLDKTIAQLKNVEDLYSKMIEGLPVAFKADAEKVMNLSFGGLDELKRFINHFDQLPGELISSREDVFDEETFYSVFNEFITEQEKLLTEKDRLSKLFKVDKLVTPEELLTLSEVMAGRHMFSFLSSKWRNAKKTILSFYQSEKINKEIIAEELEKAAQWSSAVSDLSTNDRYSVALGALYKGLETKSDQLELMHSWYQGIRKDYGYGFGQKAIIASLLFTVPKDFFRAAKDLASQGLADVIEAILQTRRELTSLLPRADILKSEHASIAENDKGLQDLKSLLTNQLSTIQKYLVNPNISNNELADQLFKLNELESLVRDLKKVDVSQSLFDGTISLLPNSEGQLPEGIDCFEATLTYMGELYQNVSESSLISLIKQPITKEKLKELIQLSIQLNSKAKVVAEKENELMASLQSERSAWLKGVDEPYVEAVCERNEFAKNNLVWLDNWVKYLHARDRMQEGGQSRLRDYLIENQPSLEESQNIFKFAVFTFLANAVYKAVPELSQRSGHEQTVIQKQFKEYDEKLKKLQSLRVADLALKRDIDAGSTGARKSDYTGNSLLQHEISKKARHISIRSLVSRAGEAMQGYKPCWMMSPMAVAKYLPPGEIQFDLVVMDEASQVKPEYALSCFARGKQAVVVGDPKQLPPTSFFDRSVSNDDDFEDEKAVIDDAESILEAISVHYPKRMLKWHYRSRHESLIQFSNRHFYDDELVIFPSPWSSSPEFGIKFQFVEHGVFVNQVNNAEAQTIANAVKRQVISKPEESVGVVAMNTKQRDLIESTREQLRASDCAFDEALNQDAKKDEPLFIKNLENVQGDERDVILISFTYGPQNRGSNSVPQRFGPINTDQGWRRLNVLFTRSKKRIQVYSSMKSGHILADENSKRGVRALKNYLAFAESGQLIEKSSASVGSPDSDFEVAVMKKLSSAGFECVPQVGVAGFKIDIGVRDPGMPGRYLMGIECDGATYHSSKSTRDRDRVRQGVLEGLKWNIRRIWSTDWFKNPDAELKPIIEELKSLATPINSQAQKIEGAMEELIDPIVMENVSQQEIVEELTFDEELSPQDLKGRLAHFDQTIIRKEFPDTEPTRRLLRADMLKFLCSEKPIDYDEFTECIPGYLRAHTSSDEAGKFLGDVLEIIAVYEEYSVKTNETELDEA</sequence>